<dbReference type="NCBIfam" id="TIGR02799">
    <property type="entry name" value="thio_ybgC"/>
    <property type="match status" value="1"/>
</dbReference>
<reference evidence="4" key="1">
    <citation type="submission" date="2024-05" db="EMBL/GenBank/DDBJ databases">
        <authorList>
            <person name="Kim S."/>
            <person name="Heo J."/>
            <person name="Choi H."/>
            <person name="Choi Y."/>
            <person name="Kwon S.-W."/>
            <person name="Kim Y."/>
        </authorList>
    </citation>
    <scope>NUCLEOTIDE SEQUENCE</scope>
    <source>
        <strain evidence="4">KACC 23698</strain>
    </source>
</reference>
<dbReference type="InterPro" id="IPR014166">
    <property type="entry name" value="Tol-Pal_acyl-CoA_thioesterase"/>
</dbReference>
<dbReference type="InterPro" id="IPR006684">
    <property type="entry name" value="YbgC/YbaW"/>
</dbReference>
<dbReference type="Gene3D" id="3.10.129.10">
    <property type="entry name" value="Hotdog Thioesterase"/>
    <property type="match status" value="1"/>
</dbReference>
<protein>
    <submittedName>
        <fullName evidence="4">Tol-pal system-associated acyl-CoA thioesterase</fullName>
    </submittedName>
</protein>
<evidence type="ECO:0000256" key="2">
    <source>
        <dbReference type="ARBA" id="ARBA00022801"/>
    </source>
</evidence>
<evidence type="ECO:0000256" key="1">
    <source>
        <dbReference type="ARBA" id="ARBA00005953"/>
    </source>
</evidence>
<dbReference type="SUPFAM" id="SSF54637">
    <property type="entry name" value="Thioesterase/thiol ester dehydrase-isomerase"/>
    <property type="match status" value="1"/>
</dbReference>
<proteinExistence type="inferred from homology"/>
<dbReference type="PIRSF" id="PIRSF003230">
    <property type="entry name" value="YbgC"/>
    <property type="match status" value="1"/>
</dbReference>
<dbReference type="GO" id="GO:0047617">
    <property type="term" value="F:fatty acyl-CoA hydrolase activity"/>
    <property type="evidence" value="ECO:0007669"/>
    <property type="project" value="TreeGrafter"/>
</dbReference>
<name>A0AAU7JC98_9HYPH</name>
<sequence length="145" mass="16280">MKPHSLPIRVYYEDTDFSGVVYHASYLRFLERGRTEFIRDLGVDQALLHGDHGFGFVVRRMTIDWLKPARMDDVVVVETRPALLKAASMTLTQRVVLGEETLVAAEVLIASVVHGRPSRLPPDIRERITAAAQDAGVDVSPKTRR</sequence>
<dbReference type="NCBIfam" id="TIGR00051">
    <property type="entry name" value="YbgC/FadM family acyl-CoA thioesterase"/>
    <property type="match status" value="1"/>
</dbReference>
<comment type="similarity">
    <text evidence="1">Belongs to the 4-hydroxybenzoyl-CoA thioesterase family.</text>
</comment>
<dbReference type="InterPro" id="IPR029069">
    <property type="entry name" value="HotDog_dom_sf"/>
</dbReference>
<dbReference type="CDD" id="cd00586">
    <property type="entry name" value="4HBT"/>
    <property type="match status" value="1"/>
</dbReference>
<dbReference type="RefSeq" id="WP_406854721.1">
    <property type="nucleotide sequence ID" value="NZ_CP157484.1"/>
</dbReference>
<evidence type="ECO:0000259" key="3">
    <source>
        <dbReference type="Pfam" id="PF03061"/>
    </source>
</evidence>
<accession>A0AAU7JC98</accession>
<evidence type="ECO:0000313" key="4">
    <source>
        <dbReference type="EMBL" id="XBO37893.1"/>
    </source>
</evidence>
<keyword evidence="2" id="KW-0378">Hydrolase</keyword>
<dbReference type="AlphaFoldDB" id="A0AAU7JC98"/>
<dbReference type="InterPro" id="IPR006683">
    <property type="entry name" value="Thioestr_dom"/>
</dbReference>
<dbReference type="InterPro" id="IPR050563">
    <property type="entry name" value="4-hydroxybenzoyl-CoA_TE"/>
</dbReference>
<dbReference type="FunFam" id="3.10.129.10:FF:000004">
    <property type="entry name" value="Tol-pal system-associated acyl-CoA thioesterase"/>
    <property type="match status" value="1"/>
</dbReference>
<organism evidence="4">
    <name type="scientific">Alsobacter sp. KACC 23698</name>
    <dbReference type="NCBI Taxonomy" id="3149229"/>
    <lineage>
        <taxon>Bacteria</taxon>
        <taxon>Pseudomonadati</taxon>
        <taxon>Pseudomonadota</taxon>
        <taxon>Alphaproteobacteria</taxon>
        <taxon>Hyphomicrobiales</taxon>
        <taxon>Alsobacteraceae</taxon>
        <taxon>Alsobacter</taxon>
    </lineage>
</organism>
<dbReference type="EMBL" id="CP157484">
    <property type="protein sequence ID" value="XBO37893.1"/>
    <property type="molecule type" value="Genomic_DNA"/>
</dbReference>
<dbReference type="PROSITE" id="PS01328">
    <property type="entry name" value="4HBCOA_THIOESTERASE"/>
    <property type="match status" value="1"/>
</dbReference>
<dbReference type="InterPro" id="IPR008272">
    <property type="entry name" value="HB-CoA_thioesterase_AS"/>
</dbReference>
<dbReference type="PANTHER" id="PTHR31793:SF37">
    <property type="entry name" value="ACYL-COA THIOESTER HYDROLASE YBGC"/>
    <property type="match status" value="1"/>
</dbReference>
<gene>
    <name evidence="4" type="primary">ybgC</name>
    <name evidence="4" type="ORF">ABEG18_19540</name>
</gene>
<feature type="domain" description="Thioesterase" evidence="3">
    <location>
        <begin position="19"/>
        <end position="103"/>
    </location>
</feature>
<dbReference type="PANTHER" id="PTHR31793">
    <property type="entry name" value="4-HYDROXYBENZOYL-COA THIOESTERASE FAMILY MEMBER"/>
    <property type="match status" value="1"/>
</dbReference>
<dbReference type="Pfam" id="PF03061">
    <property type="entry name" value="4HBT"/>
    <property type="match status" value="1"/>
</dbReference>